<evidence type="ECO:0000256" key="1">
    <source>
        <dbReference type="ARBA" id="ARBA00022614"/>
    </source>
</evidence>
<dbReference type="Pfam" id="PF13855">
    <property type="entry name" value="LRR_8"/>
    <property type="match status" value="3"/>
</dbReference>
<dbReference type="Gene3D" id="3.80.10.10">
    <property type="entry name" value="Ribonuclease Inhibitor"/>
    <property type="match status" value="3"/>
</dbReference>
<evidence type="ECO:0008006" key="5">
    <source>
        <dbReference type="Google" id="ProtNLM"/>
    </source>
</evidence>
<reference evidence="4" key="1">
    <citation type="submission" date="2013-11" db="EMBL/GenBank/DDBJ databases">
        <title>The genomic landscape of the Guanapo guppy.</title>
        <authorList>
            <person name="Kuenstner A."/>
            <person name="Dreyer C."/>
        </authorList>
    </citation>
    <scope>NUCLEOTIDE SEQUENCE</scope>
    <source>
        <strain evidence="4">Guanapo</strain>
    </source>
</reference>
<organism evidence="3 4">
    <name type="scientific">Poecilia reticulata</name>
    <name type="common">Guppy</name>
    <name type="synonym">Acanthophacelus reticulatus</name>
    <dbReference type="NCBI Taxonomy" id="8081"/>
    <lineage>
        <taxon>Eukaryota</taxon>
        <taxon>Metazoa</taxon>
        <taxon>Chordata</taxon>
        <taxon>Craniata</taxon>
        <taxon>Vertebrata</taxon>
        <taxon>Euteleostomi</taxon>
        <taxon>Actinopterygii</taxon>
        <taxon>Neopterygii</taxon>
        <taxon>Teleostei</taxon>
        <taxon>Neoteleostei</taxon>
        <taxon>Acanthomorphata</taxon>
        <taxon>Ovalentaria</taxon>
        <taxon>Atherinomorphae</taxon>
        <taxon>Cyprinodontiformes</taxon>
        <taxon>Poeciliidae</taxon>
        <taxon>Poeciliinae</taxon>
        <taxon>Poecilia</taxon>
    </lineage>
</organism>
<dbReference type="AlphaFoldDB" id="A0A3P9PR24"/>
<evidence type="ECO:0000313" key="3">
    <source>
        <dbReference type="Ensembl" id="ENSPREP00000024153.1"/>
    </source>
</evidence>
<dbReference type="SUPFAM" id="SSF52058">
    <property type="entry name" value="L domain-like"/>
    <property type="match status" value="2"/>
</dbReference>
<reference evidence="3" key="2">
    <citation type="submission" date="2025-08" db="UniProtKB">
        <authorList>
            <consortium name="Ensembl"/>
        </authorList>
    </citation>
    <scope>IDENTIFICATION</scope>
    <source>
        <strain evidence="3">Guanapo</strain>
    </source>
</reference>
<dbReference type="SMART" id="SM00365">
    <property type="entry name" value="LRR_SD22"/>
    <property type="match status" value="5"/>
</dbReference>
<dbReference type="Ensembl" id="ENSPRET00000024399.1">
    <property type="protein sequence ID" value="ENSPREP00000024153.1"/>
    <property type="gene ID" value="ENSPREG00000016325.1"/>
</dbReference>
<keyword evidence="1" id="KW-0433">Leucine-rich repeat</keyword>
<dbReference type="SMART" id="SM00369">
    <property type="entry name" value="LRR_TYP"/>
    <property type="match status" value="12"/>
</dbReference>
<keyword evidence="2" id="KW-0677">Repeat</keyword>
<protein>
    <recommendedName>
        <fullName evidence="5">LRRCT domain-containing protein</fullName>
    </recommendedName>
</protein>
<sequence>MNMFCIPTSLRKHNKSPLRYMSHTILIVPEIHNVFYFLNIYLQMPGCFPSCLIKGSVALCGFKNLHSVPPLPPHITHLFLENNRIEEINTTSLSGLENLQELDLGNQKAPLVIRSNALLRQSRLRRLVLGLNPRLQLEPLAFAGLSNLQKLHLDYCSLNESILTGNYLAPLSSLQTLNLYGNHIKRLRPSSFFANMTDLTNLNLELNKIDEICESDLVGFKGKHFTLFSLKGVYLRNMLNKSFDWQKCGNPFSGVSFQTLDLSYSGLSVDKLRLFFRAISGTNISQLKVSGHIGKGLSFNNLPDPDRDFFEGLKNSSVRFLDLSKNRIFALHQRVFTPLTEVTAIDLSQNKVNQIHRMAFEGLQGNLKTLNLSHNLLGEIFSHTFDSLTNLEILDLSHNHIGVLGYGSFSGLPNLRVLNLTDNSLQELGFPAVLPNLEILNLNSNKLTPSSVNTITQFAHNVSSLSIQNNRLTQIYSFLDQMKSLKLLLYGENTIKWCTVSRRVAPFNVKVLDLHGSSLQSIWSQGKCLDLFSKFQNVTSLNLRSNGLRSLPQGIFKGLSSVVTMDLSSNTLTYLQPDVLPKSLKSLYLSDNFIASPDPLAFSSLSFLDLSKNRFYCSNDLQSFLTWMKQTNITFLSPVEEFRCEFPAGFYNIPLLDYTGQLALRATKRMTELIQN</sequence>
<evidence type="ECO:0000256" key="2">
    <source>
        <dbReference type="ARBA" id="ARBA00022737"/>
    </source>
</evidence>
<dbReference type="OMA" id="RVNQIHR"/>
<dbReference type="PANTHER" id="PTHR45712:SF22">
    <property type="entry name" value="INSULIN-LIKE GROWTH FACTOR-BINDING PROTEIN COMPLEX ACID LABILE SUBUNIT"/>
    <property type="match status" value="1"/>
</dbReference>
<dbReference type="InterPro" id="IPR050333">
    <property type="entry name" value="SLRP"/>
</dbReference>
<dbReference type="PROSITE" id="PS51450">
    <property type="entry name" value="LRR"/>
    <property type="match status" value="5"/>
</dbReference>
<keyword evidence="4" id="KW-1185">Reference proteome</keyword>
<dbReference type="Proteomes" id="UP000242638">
    <property type="component" value="Unassembled WGS sequence"/>
</dbReference>
<evidence type="ECO:0000313" key="4">
    <source>
        <dbReference type="Proteomes" id="UP000242638"/>
    </source>
</evidence>
<accession>A0A3P9PR24</accession>
<dbReference type="FunFam" id="3.80.10.10:FF:000306">
    <property type="entry name" value="Toll-like receptor 5"/>
    <property type="match status" value="1"/>
</dbReference>
<dbReference type="GeneTree" id="ENSGT00940000162464"/>
<proteinExistence type="predicted"/>
<dbReference type="PANTHER" id="PTHR45712">
    <property type="entry name" value="AGAP008170-PA"/>
    <property type="match status" value="1"/>
</dbReference>
<dbReference type="InterPro" id="IPR003591">
    <property type="entry name" value="Leu-rich_rpt_typical-subtyp"/>
</dbReference>
<reference evidence="3" key="3">
    <citation type="submission" date="2025-09" db="UniProtKB">
        <authorList>
            <consortium name="Ensembl"/>
        </authorList>
    </citation>
    <scope>IDENTIFICATION</scope>
    <source>
        <strain evidence="3">Guanapo</strain>
    </source>
</reference>
<dbReference type="InterPro" id="IPR032675">
    <property type="entry name" value="LRR_dom_sf"/>
</dbReference>
<dbReference type="InterPro" id="IPR001611">
    <property type="entry name" value="Leu-rich_rpt"/>
</dbReference>
<name>A0A3P9PR24_POERE</name>
<dbReference type="Pfam" id="PF00560">
    <property type="entry name" value="LRR_1"/>
    <property type="match status" value="1"/>
</dbReference>
<dbReference type="STRING" id="8081.ENSPREP00000024153"/>